<evidence type="ECO:0000313" key="2">
    <source>
        <dbReference type="EMBL" id="KAF9457663.1"/>
    </source>
</evidence>
<evidence type="ECO:0000256" key="1">
    <source>
        <dbReference type="SAM" id="MobiDB-lite"/>
    </source>
</evidence>
<sequence>MATQRAHQPGGTDTPCACTPPNPSNAIPMFSPCTPHHGACPPTPNSESDDNTTISLDSLPKGHLLVVQGCLTSNPAGTPVSLVQDAITNIKTSNSISYFISPAIEVKLLEDGEPEVNHLEMLKVNWRELNQTGKYTGVHAKRGKL</sequence>
<reference evidence="2" key="1">
    <citation type="submission" date="2020-11" db="EMBL/GenBank/DDBJ databases">
        <authorList>
            <consortium name="DOE Joint Genome Institute"/>
            <person name="Ahrendt S."/>
            <person name="Riley R."/>
            <person name="Andreopoulos W."/>
            <person name="Labutti K."/>
            <person name="Pangilinan J."/>
            <person name="Ruiz-Duenas F.J."/>
            <person name="Barrasa J.M."/>
            <person name="Sanchez-Garcia M."/>
            <person name="Camarero S."/>
            <person name="Miyauchi S."/>
            <person name="Serrano A."/>
            <person name="Linde D."/>
            <person name="Babiker R."/>
            <person name="Drula E."/>
            <person name="Ayuso-Fernandez I."/>
            <person name="Pacheco R."/>
            <person name="Padilla G."/>
            <person name="Ferreira P."/>
            <person name="Barriuso J."/>
            <person name="Kellner H."/>
            <person name="Castanera R."/>
            <person name="Alfaro M."/>
            <person name="Ramirez L."/>
            <person name="Pisabarro A.G."/>
            <person name="Kuo A."/>
            <person name="Tritt A."/>
            <person name="Lipzen A."/>
            <person name="He G."/>
            <person name="Yan M."/>
            <person name="Ng V."/>
            <person name="Cullen D."/>
            <person name="Martin F."/>
            <person name="Rosso M.-N."/>
            <person name="Henrissat B."/>
            <person name="Hibbett D."/>
            <person name="Martinez A.T."/>
            <person name="Grigoriev I.V."/>
        </authorList>
    </citation>
    <scope>NUCLEOTIDE SEQUENCE</scope>
    <source>
        <strain evidence="2">CBS 247.69</strain>
    </source>
</reference>
<keyword evidence="3" id="KW-1185">Reference proteome</keyword>
<comment type="caution">
    <text evidence="2">The sequence shown here is derived from an EMBL/GenBank/DDBJ whole genome shotgun (WGS) entry which is preliminary data.</text>
</comment>
<protein>
    <submittedName>
        <fullName evidence="2">Uncharacterized protein</fullName>
    </submittedName>
</protein>
<name>A0A9P5XVQ0_9AGAR</name>
<dbReference type="EMBL" id="MU150362">
    <property type="protein sequence ID" value="KAF9457663.1"/>
    <property type="molecule type" value="Genomic_DNA"/>
</dbReference>
<dbReference type="AlphaFoldDB" id="A0A9P5XVQ0"/>
<evidence type="ECO:0000313" key="3">
    <source>
        <dbReference type="Proteomes" id="UP000807353"/>
    </source>
</evidence>
<accession>A0A9P5XVQ0</accession>
<dbReference type="Proteomes" id="UP000807353">
    <property type="component" value="Unassembled WGS sequence"/>
</dbReference>
<organism evidence="2 3">
    <name type="scientific">Collybia nuda</name>
    <dbReference type="NCBI Taxonomy" id="64659"/>
    <lineage>
        <taxon>Eukaryota</taxon>
        <taxon>Fungi</taxon>
        <taxon>Dikarya</taxon>
        <taxon>Basidiomycota</taxon>
        <taxon>Agaricomycotina</taxon>
        <taxon>Agaricomycetes</taxon>
        <taxon>Agaricomycetidae</taxon>
        <taxon>Agaricales</taxon>
        <taxon>Tricholomatineae</taxon>
        <taxon>Clitocybaceae</taxon>
        <taxon>Collybia</taxon>
    </lineage>
</organism>
<gene>
    <name evidence="2" type="ORF">BDZ94DRAFT_1313964</name>
</gene>
<feature type="region of interest" description="Disordered" evidence="1">
    <location>
        <begin position="36"/>
        <end position="56"/>
    </location>
</feature>
<proteinExistence type="predicted"/>